<dbReference type="EMBL" id="JBHSWV010000007">
    <property type="protein sequence ID" value="MFC6763662.1"/>
    <property type="molecule type" value="Genomic_DNA"/>
</dbReference>
<dbReference type="SUPFAM" id="SSF54585">
    <property type="entry name" value="Cdc48 domain 2-like"/>
    <property type="match status" value="1"/>
</dbReference>
<dbReference type="GO" id="GO:0005737">
    <property type="term" value="C:cytoplasm"/>
    <property type="evidence" value="ECO:0007669"/>
    <property type="project" value="UniProtKB-ARBA"/>
</dbReference>
<dbReference type="PROSITE" id="PS00674">
    <property type="entry name" value="AAA"/>
    <property type="match status" value="2"/>
</dbReference>
<comment type="similarity">
    <text evidence="1">Belongs to the AAA ATPase family. CDC48 subfamily.</text>
</comment>
<dbReference type="SUPFAM" id="SSF52540">
    <property type="entry name" value="P-loop containing nucleoside triphosphate hydrolases"/>
    <property type="match status" value="2"/>
</dbReference>
<dbReference type="Pfam" id="PF02933">
    <property type="entry name" value="CDC48_2"/>
    <property type="match status" value="1"/>
</dbReference>
<dbReference type="GO" id="GO:0005524">
    <property type="term" value="F:ATP binding"/>
    <property type="evidence" value="ECO:0007669"/>
    <property type="project" value="UniProtKB-KW"/>
</dbReference>
<organism evidence="8 9">
    <name type="scientific">Natrinema soli</name>
    <dbReference type="NCBI Taxonomy" id="1930624"/>
    <lineage>
        <taxon>Archaea</taxon>
        <taxon>Methanobacteriati</taxon>
        <taxon>Methanobacteriota</taxon>
        <taxon>Stenosarchaea group</taxon>
        <taxon>Halobacteria</taxon>
        <taxon>Halobacteriales</taxon>
        <taxon>Natrialbaceae</taxon>
        <taxon>Natrinema</taxon>
    </lineage>
</organism>
<dbReference type="Gene3D" id="2.40.40.20">
    <property type="match status" value="1"/>
</dbReference>
<dbReference type="AlphaFoldDB" id="A0ABD5SJ84"/>
<dbReference type="SMART" id="SM01072">
    <property type="entry name" value="CDC48_2"/>
    <property type="match status" value="1"/>
</dbReference>
<dbReference type="SMART" id="SM01073">
    <property type="entry name" value="CDC48_N"/>
    <property type="match status" value="1"/>
</dbReference>
<comment type="caution">
    <text evidence="8">The sequence shown here is derived from an EMBL/GenBank/DDBJ whole genome shotgun (WGS) entry which is preliminary data.</text>
</comment>
<feature type="domain" description="CDC48" evidence="6">
    <location>
        <begin position="102"/>
        <end position="164"/>
    </location>
</feature>
<keyword evidence="2" id="KW-0677">Repeat</keyword>
<dbReference type="InterPro" id="IPR003959">
    <property type="entry name" value="ATPase_AAA_core"/>
</dbReference>
<dbReference type="InterPro" id="IPR004201">
    <property type="entry name" value="Cdc48_dom2"/>
</dbReference>
<dbReference type="Pfam" id="PF02359">
    <property type="entry name" value="CDC48_N"/>
    <property type="match status" value="1"/>
</dbReference>
<dbReference type="InterPro" id="IPR003338">
    <property type="entry name" value="CDC4_N-term_subdom"/>
</dbReference>
<evidence type="ECO:0000256" key="4">
    <source>
        <dbReference type="ARBA" id="ARBA00022840"/>
    </source>
</evidence>
<sequence>MSAELRVQGLTSSDVGQGIARLSHAAMDELQLEPGDIVEITGRRRTVAKAHPGPGTDPDDVIRIDGNVRMNADVEIDDYVEVEKTEADPADSVTIALPEQVILRGAGPSLKRYLLDRPVVRGDAVHMQLLGRSFPFIVTQTTPSGPVIITEGTELVVRDEPITEEDLARDRSEIQDVTYDDVGGLERELGQVREMIELPLRHPELFRRLGIAPPKGVLLYGPPGTGKTLIAKAVANEVDANFFTVSGPEIMSKYYGESEEHLREVFDEAQQNTPSIIFIDEIDSIAPSRDDVSGDVEQRVVSQLLSLMDGLEERGDVIVIAATNRIDAVDVALRRGGRFDREIEIGAPSHDGRLEILQIHTRGMPLADDVDLEDLADRTYGFVGADLESLVKEAAMHALRRVQVDVDFEEEVVPPDVLDELFVEDEDIEAALGSIEPSAMREVFVEVPNVTYEDVGGLEEAKHELVRAVEWPLNYPEMFRKLHADAPKGVLMYGPPGTGKTLLAKAVANASNVNFISVKGPELLDKFVGESEKGVRDVFNKARQNAPTIIFFDEIDSIAPERGQSFDSQVTERVVSQLLTELDGIEELRNVFVLGATNRPDIIDRALLRPGRLDKTVYVPIPDVDARREIFEVHTRDVPLTDDVDLGELAETAEDYTGGDIEACVREASLIAMEEAIMSLDEDDVSVDMIEAHADELELAQEHFDQAFEQITPSVTQEMHEFYEDLMEDLGGLTTTDSSSETAGVQ</sequence>
<reference evidence="8 9" key="1">
    <citation type="journal article" date="2019" name="Int. J. Syst. Evol. Microbiol.">
        <title>The Global Catalogue of Microorganisms (GCM) 10K type strain sequencing project: providing services to taxonomists for standard genome sequencing and annotation.</title>
        <authorList>
            <consortium name="The Broad Institute Genomics Platform"/>
            <consortium name="The Broad Institute Genome Sequencing Center for Infectious Disease"/>
            <person name="Wu L."/>
            <person name="Ma J."/>
        </authorList>
    </citation>
    <scope>NUCLEOTIDE SEQUENCE [LARGE SCALE GENOMIC DNA]</scope>
    <source>
        <strain evidence="8 9">LMG 29247</strain>
    </source>
</reference>
<dbReference type="Proteomes" id="UP001596383">
    <property type="component" value="Unassembled WGS sequence"/>
</dbReference>
<dbReference type="FunFam" id="1.10.8.60:FF:000057">
    <property type="entry name" value="AAA family ATPase, CDC48 subfamily"/>
    <property type="match status" value="1"/>
</dbReference>
<name>A0ABD5SJ84_9EURY</name>
<evidence type="ECO:0000259" key="5">
    <source>
        <dbReference type="SMART" id="SM00382"/>
    </source>
</evidence>
<evidence type="ECO:0000256" key="2">
    <source>
        <dbReference type="ARBA" id="ARBA00022737"/>
    </source>
</evidence>
<protein>
    <submittedName>
        <fullName evidence="8">CDC48 family AAA ATPase</fullName>
    </submittedName>
</protein>
<keyword evidence="3" id="KW-0547">Nucleotide-binding</keyword>
<dbReference type="PANTHER" id="PTHR23077:SF171">
    <property type="entry name" value="NUCLEAR VALOSIN-CONTAINING PROTEIN-LIKE"/>
    <property type="match status" value="1"/>
</dbReference>
<dbReference type="InterPro" id="IPR005938">
    <property type="entry name" value="AAA_ATPase_CDC48"/>
</dbReference>
<dbReference type="Gene3D" id="1.10.8.60">
    <property type="match status" value="2"/>
</dbReference>
<dbReference type="PANTHER" id="PTHR23077">
    <property type="entry name" value="AAA-FAMILY ATPASE"/>
    <property type="match status" value="1"/>
</dbReference>
<dbReference type="FunFam" id="3.40.50.300:FF:000018">
    <property type="entry name" value="Cell division control 48"/>
    <property type="match status" value="1"/>
</dbReference>
<evidence type="ECO:0000259" key="7">
    <source>
        <dbReference type="SMART" id="SM01073"/>
    </source>
</evidence>
<dbReference type="InterPro" id="IPR027417">
    <property type="entry name" value="P-loop_NTPase"/>
</dbReference>
<evidence type="ECO:0000256" key="1">
    <source>
        <dbReference type="ARBA" id="ARBA00009833"/>
    </source>
</evidence>
<dbReference type="InterPro" id="IPR003960">
    <property type="entry name" value="ATPase_AAA_CS"/>
</dbReference>
<keyword evidence="4" id="KW-0067">ATP-binding</keyword>
<dbReference type="NCBIfam" id="TIGR01243">
    <property type="entry name" value="CDC48"/>
    <property type="match status" value="1"/>
</dbReference>
<evidence type="ECO:0000256" key="3">
    <source>
        <dbReference type="ARBA" id="ARBA00022741"/>
    </source>
</evidence>
<dbReference type="Pfam" id="PF17862">
    <property type="entry name" value="AAA_lid_3"/>
    <property type="match status" value="2"/>
</dbReference>
<dbReference type="SUPFAM" id="SSF50692">
    <property type="entry name" value="ADC-like"/>
    <property type="match status" value="1"/>
</dbReference>
<dbReference type="CDD" id="cd19511">
    <property type="entry name" value="RecA-like_CDC48_r2-like"/>
    <property type="match status" value="1"/>
</dbReference>
<dbReference type="FunFam" id="2.40.40.20:FF:000007">
    <property type="entry name" value="AAA family ATPase"/>
    <property type="match status" value="1"/>
</dbReference>
<dbReference type="InterPro" id="IPR009010">
    <property type="entry name" value="Asp_de-COase-like_dom_sf"/>
</dbReference>
<dbReference type="Pfam" id="PF00004">
    <property type="entry name" value="AAA"/>
    <property type="match status" value="2"/>
</dbReference>
<proteinExistence type="inferred from homology"/>
<feature type="domain" description="CDC48 N-terminal subdomain" evidence="7">
    <location>
        <begin position="4"/>
        <end position="87"/>
    </location>
</feature>
<dbReference type="RefSeq" id="WP_273736778.1">
    <property type="nucleotide sequence ID" value="NZ_JAQIVI010000007.1"/>
</dbReference>
<dbReference type="InterPro" id="IPR050168">
    <property type="entry name" value="AAA_ATPase_domain"/>
</dbReference>
<dbReference type="InterPro" id="IPR029067">
    <property type="entry name" value="CDC48_domain_2-like_sf"/>
</dbReference>
<evidence type="ECO:0000313" key="8">
    <source>
        <dbReference type="EMBL" id="MFC6763662.1"/>
    </source>
</evidence>
<feature type="domain" description="AAA+ ATPase" evidence="5">
    <location>
        <begin position="213"/>
        <end position="349"/>
    </location>
</feature>
<dbReference type="Gene3D" id="3.40.50.300">
    <property type="entry name" value="P-loop containing nucleotide triphosphate hydrolases"/>
    <property type="match status" value="2"/>
</dbReference>
<gene>
    <name evidence="8" type="ORF">ACFQE6_00820</name>
</gene>
<evidence type="ECO:0000259" key="6">
    <source>
        <dbReference type="SMART" id="SM01072"/>
    </source>
</evidence>
<dbReference type="SMART" id="SM00382">
    <property type="entry name" value="AAA"/>
    <property type="match status" value="2"/>
</dbReference>
<evidence type="ECO:0000313" key="9">
    <source>
        <dbReference type="Proteomes" id="UP001596383"/>
    </source>
</evidence>
<dbReference type="Gene3D" id="3.10.330.10">
    <property type="match status" value="1"/>
</dbReference>
<dbReference type="InterPro" id="IPR003593">
    <property type="entry name" value="AAA+_ATPase"/>
</dbReference>
<dbReference type="FunFam" id="3.40.50.300:FF:000012">
    <property type="entry name" value="Transitional endoplasmic reticulum ATPase"/>
    <property type="match status" value="1"/>
</dbReference>
<dbReference type="InterPro" id="IPR041569">
    <property type="entry name" value="AAA_lid_3"/>
</dbReference>
<feature type="domain" description="AAA+ ATPase" evidence="5">
    <location>
        <begin position="486"/>
        <end position="623"/>
    </location>
</feature>
<accession>A0ABD5SJ84</accession>
<keyword evidence="9" id="KW-1185">Reference proteome</keyword>